<organism evidence="1 2">
    <name type="scientific">Winogradskyella litoriviva</name>
    <dbReference type="NCBI Taxonomy" id="1220182"/>
    <lineage>
        <taxon>Bacteria</taxon>
        <taxon>Pseudomonadati</taxon>
        <taxon>Bacteroidota</taxon>
        <taxon>Flavobacteriia</taxon>
        <taxon>Flavobacteriales</taxon>
        <taxon>Flavobacteriaceae</taxon>
        <taxon>Winogradskyella</taxon>
    </lineage>
</organism>
<evidence type="ECO:0008006" key="3">
    <source>
        <dbReference type="Google" id="ProtNLM"/>
    </source>
</evidence>
<dbReference type="EMBL" id="JABRWQ010000004">
    <property type="protein sequence ID" value="NRD23826.1"/>
    <property type="molecule type" value="Genomic_DNA"/>
</dbReference>
<protein>
    <recommendedName>
        <fullName evidence="3">CarboxypepD_reg-like domain-containing protein</fullName>
    </recommendedName>
</protein>
<name>A0ABX2E729_9FLAO</name>
<dbReference type="SUPFAM" id="SSF49464">
    <property type="entry name" value="Carboxypeptidase regulatory domain-like"/>
    <property type="match status" value="1"/>
</dbReference>
<keyword evidence="2" id="KW-1185">Reference proteome</keyword>
<gene>
    <name evidence="1" type="ORF">HNV10_11270</name>
</gene>
<dbReference type="Proteomes" id="UP000805085">
    <property type="component" value="Unassembled WGS sequence"/>
</dbReference>
<evidence type="ECO:0000313" key="1">
    <source>
        <dbReference type="EMBL" id="NRD23826.1"/>
    </source>
</evidence>
<proteinExistence type="predicted"/>
<sequence length="256" mass="29588">MLKATTFLFLLCFPFILYSQTLNGKIYDSKGVLKNIKVYNKTQERLTLTNANGEFSINAKVNDSLTFESLFYHKKTIILKDIHFEGVAVFELKEIQTELDEVEIIAEPEQPVFTEETYNNDLQSILKEDIKNNPHLYQPANATGGVDFIALIGLAVKLFKKKDKYKAPVYLPITYTQMDSLFENSSFFNKDLITKDLKIPENKSHLFFDFCEAKQISSELLKVENKILLLEELVLNSQLFLILIEQYSEETIKKED</sequence>
<comment type="caution">
    <text evidence="1">The sequence shown here is derived from an EMBL/GenBank/DDBJ whole genome shotgun (WGS) entry which is preliminary data.</text>
</comment>
<dbReference type="RefSeq" id="WP_173301454.1">
    <property type="nucleotide sequence ID" value="NZ_JABRWQ010000004.1"/>
</dbReference>
<evidence type="ECO:0000313" key="2">
    <source>
        <dbReference type="Proteomes" id="UP000805085"/>
    </source>
</evidence>
<reference evidence="1 2" key="1">
    <citation type="journal article" date="2015" name="Int. J. Syst. Evol. Microbiol.">
        <title>Winogradskyella litoriviva sp. nov., isolated from coastal seawater.</title>
        <authorList>
            <person name="Nedashkovskaya O.I."/>
            <person name="Kukhlevskiy A.D."/>
            <person name="Zhukova N.V."/>
            <person name="Kim S.J."/>
            <person name="Rhee S.K."/>
            <person name="Mikhailov V.V."/>
        </authorList>
    </citation>
    <scope>NUCLEOTIDE SEQUENCE [LARGE SCALE GENOMIC DNA]</scope>
    <source>
        <strain evidence="1 2">KMM6491</strain>
    </source>
</reference>
<accession>A0ABX2E729</accession>
<dbReference type="InterPro" id="IPR008969">
    <property type="entry name" value="CarboxyPept-like_regulatory"/>
</dbReference>